<dbReference type="OrthoDB" id="1064789at2"/>
<name>A0A5C6RGD5_9BACT</name>
<evidence type="ECO:0008006" key="3">
    <source>
        <dbReference type="Google" id="ProtNLM"/>
    </source>
</evidence>
<accession>A0A5C6RGD5</accession>
<comment type="caution">
    <text evidence="1">The sequence shown here is derived from an EMBL/GenBank/DDBJ whole genome shotgun (WGS) entry which is preliminary data.</text>
</comment>
<dbReference type="Proteomes" id="UP000321580">
    <property type="component" value="Unassembled WGS sequence"/>
</dbReference>
<gene>
    <name evidence="1" type="ORF">FRY97_21485</name>
</gene>
<keyword evidence="2" id="KW-1185">Reference proteome</keyword>
<dbReference type="AlphaFoldDB" id="A0A5C6RGD5"/>
<protein>
    <recommendedName>
        <fullName evidence="3">Transposase</fullName>
    </recommendedName>
</protein>
<sequence>MWARLKATIKHSRSQAKEQTIGRRRLKSQIKDRDAKIARQDAEIARLRKIAEPEKVFNHSYPAQMMVLAVYIVVHAGGSLRCAAKSAAFFAQMMGWPLYGKPSPTTIRNWVLRCGYYALEYTRDLQGDYVVIIDESIQIGKEKLLLMLGVKVDAGQCYSAPLCGLDAEVLGMEVQKSWTGPFIARFIQDNLSRYPGLKLKYAVSDQGTSLLAAMRSLSLPRASDCSHVMMNAVKDIFGQDEALS</sequence>
<dbReference type="EMBL" id="VOOR01000105">
    <property type="protein sequence ID" value="TXB58627.1"/>
    <property type="molecule type" value="Genomic_DNA"/>
</dbReference>
<evidence type="ECO:0000313" key="2">
    <source>
        <dbReference type="Proteomes" id="UP000321580"/>
    </source>
</evidence>
<organism evidence="1 2">
    <name type="scientific">Phaeodactylibacter luteus</name>
    <dbReference type="NCBI Taxonomy" id="1564516"/>
    <lineage>
        <taxon>Bacteria</taxon>
        <taxon>Pseudomonadati</taxon>
        <taxon>Bacteroidota</taxon>
        <taxon>Saprospiria</taxon>
        <taxon>Saprospirales</taxon>
        <taxon>Haliscomenobacteraceae</taxon>
        <taxon>Phaeodactylibacter</taxon>
    </lineage>
</organism>
<evidence type="ECO:0000313" key="1">
    <source>
        <dbReference type="EMBL" id="TXB58627.1"/>
    </source>
</evidence>
<proteinExistence type="predicted"/>
<reference evidence="1 2" key="1">
    <citation type="submission" date="2019-08" db="EMBL/GenBank/DDBJ databases">
        <title>Genome of Phaeodactylibacter luteus.</title>
        <authorList>
            <person name="Bowman J.P."/>
        </authorList>
    </citation>
    <scope>NUCLEOTIDE SEQUENCE [LARGE SCALE GENOMIC DNA]</scope>
    <source>
        <strain evidence="1 2">KCTC 42180</strain>
    </source>
</reference>
<dbReference type="RefSeq" id="WP_147169679.1">
    <property type="nucleotide sequence ID" value="NZ_VOOR01000105.1"/>
</dbReference>